<organism evidence="1 2">
    <name type="scientific">Mytilus coruscus</name>
    <name type="common">Sea mussel</name>
    <dbReference type="NCBI Taxonomy" id="42192"/>
    <lineage>
        <taxon>Eukaryota</taxon>
        <taxon>Metazoa</taxon>
        <taxon>Spiralia</taxon>
        <taxon>Lophotrochozoa</taxon>
        <taxon>Mollusca</taxon>
        <taxon>Bivalvia</taxon>
        <taxon>Autobranchia</taxon>
        <taxon>Pteriomorphia</taxon>
        <taxon>Mytilida</taxon>
        <taxon>Mytiloidea</taxon>
        <taxon>Mytilidae</taxon>
        <taxon>Mytilinae</taxon>
        <taxon>Mytilus</taxon>
    </lineage>
</organism>
<dbReference type="EMBL" id="CACVKT020009492">
    <property type="protein sequence ID" value="CAC5422097.1"/>
    <property type="molecule type" value="Genomic_DNA"/>
</dbReference>
<dbReference type="Proteomes" id="UP000507470">
    <property type="component" value="Unassembled WGS sequence"/>
</dbReference>
<dbReference type="OrthoDB" id="10506254at2759"/>
<protein>
    <submittedName>
        <fullName evidence="1">Uncharacterized protein</fullName>
    </submittedName>
</protein>
<sequence>MRCRRCALIGIRVRGVSFESVEKKARQLAQHRARKSNHLQNRNLNTLLPLERNKLQLKPETVYRLKKNTIVMKKVFVGMKHWRPGELQIGSLDYGTKETTNPKVSNTVAVCQENCKITLAYLGRGDAFIIAPHFKESLIINTDIVSGRIDIDAVDGKSPMFDEDDEEKLVDYDAKCASLCIGFGIPNLLRTLDSWLKKEGSYQK</sequence>
<name>A0A6J8ENY9_MYTCO</name>
<keyword evidence="2" id="KW-1185">Reference proteome</keyword>
<evidence type="ECO:0000313" key="2">
    <source>
        <dbReference type="Proteomes" id="UP000507470"/>
    </source>
</evidence>
<accession>A0A6J8ENY9</accession>
<proteinExistence type="predicted"/>
<dbReference type="AlphaFoldDB" id="A0A6J8ENY9"/>
<gene>
    <name evidence="1" type="ORF">MCOR_54168</name>
</gene>
<reference evidence="1 2" key="1">
    <citation type="submission" date="2020-06" db="EMBL/GenBank/DDBJ databases">
        <authorList>
            <person name="Li R."/>
            <person name="Bekaert M."/>
        </authorList>
    </citation>
    <scope>NUCLEOTIDE SEQUENCE [LARGE SCALE GENOMIC DNA]</scope>
    <source>
        <strain evidence="2">wild</strain>
    </source>
</reference>
<evidence type="ECO:0000313" key="1">
    <source>
        <dbReference type="EMBL" id="CAC5422097.1"/>
    </source>
</evidence>